<dbReference type="EMBL" id="JAZHFV010000006">
    <property type="protein sequence ID" value="MEX4009512.1"/>
    <property type="molecule type" value="Genomic_DNA"/>
</dbReference>
<keyword evidence="3" id="KW-1185">Reference proteome</keyword>
<evidence type="ECO:0000313" key="3">
    <source>
        <dbReference type="Proteomes" id="UP001559025"/>
    </source>
</evidence>
<sequence length="98" mass="10089">MKKFTAFATVALVCSFASVSAEAGGWGGSRGNNQSSGLINVSPTVRTGDLNVLRGIGILNNSPVLSGNNLGLGILGNGTGLLNNVITAPERNRRGHRR</sequence>
<keyword evidence="1" id="KW-0732">Signal</keyword>
<name>A0ABV3WXT9_9HYPH</name>
<protein>
    <submittedName>
        <fullName evidence="2">Uncharacterized protein</fullName>
    </submittedName>
</protein>
<reference evidence="2 3" key="1">
    <citation type="submission" date="2024-01" db="EMBL/GenBank/DDBJ databases">
        <title>New evidence supports the origin of RcGTA from prophage.</title>
        <authorList>
            <person name="Xu Y."/>
            <person name="Liu B."/>
            <person name="Chen F."/>
        </authorList>
    </citation>
    <scope>NUCLEOTIDE SEQUENCE [LARGE SCALE GENOMIC DNA]</scope>
    <source>
        <strain evidence="2 3">CBW1107-2</strain>
    </source>
</reference>
<organism evidence="2 3">
    <name type="scientific">Neoaquamicrobium sediminum</name>
    <dbReference type="NCBI Taxonomy" id="1849104"/>
    <lineage>
        <taxon>Bacteria</taxon>
        <taxon>Pseudomonadati</taxon>
        <taxon>Pseudomonadota</taxon>
        <taxon>Alphaproteobacteria</taxon>
        <taxon>Hyphomicrobiales</taxon>
        <taxon>Phyllobacteriaceae</taxon>
        <taxon>Neoaquamicrobium</taxon>
    </lineage>
</organism>
<gene>
    <name evidence="2" type="ORF">V1479_19540</name>
</gene>
<evidence type="ECO:0000313" key="2">
    <source>
        <dbReference type="EMBL" id="MEX4009512.1"/>
    </source>
</evidence>
<evidence type="ECO:0000256" key="1">
    <source>
        <dbReference type="SAM" id="SignalP"/>
    </source>
</evidence>
<feature type="chain" id="PRO_5046869177" evidence="1">
    <location>
        <begin position="24"/>
        <end position="98"/>
    </location>
</feature>
<accession>A0ABV3WXT9</accession>
<proteinExistence type="predicted"/>
<dbReference type="RefSeq" id="WP_368804420.1">
    <property type="nucleotide sequence ID" value="NZ_JAZHFV010000006.1"/>
</dbReference>
<feature type="signal peptide" evidence="1">
    <location>
        <begin position="1"/>
        <end position="23"/>
    </location>
</feature>
<comment type="caution">
    <text evidence="2">The sequence shown here is derived from an EMBL/GenBank/DDBJ whole genome shotgun (WGS) entry which is preliminary data.</text>
</comment>
<dbReference type="Proteomes" id="UP001559025">
    <property type="component" value="Unassembled WGS sequence"/>
</dbReference>